<dbReference type="EMBL" id="AXCR01000007">
    <property type="protein sequence ID" value="KJR85174.1"/>
    <property type="molecule type" value="Genomic_DNA"/>
</dbReference>
<dbReference type="PANTHER" id="PTHR23514">
    <property type="entry name" value="BYPASS OF STOP CODON PROTEIN 6"/>
    <property type="match status" value="1"/>
</dbReference>
<feature type="transmembrane region" description="Helical" evidence="5">
    <location>
        <begin position="50"/>
        <end position="74"/>
    </location>
</feature>
<dbReference type="GO" id="GO:0022857">
    <property type="term" value="F:transmembrane transporter activity"/>
    <property type="evidence" value="ECO:0007669"/>
    <property type="project" value="InterPro"/>
</dbReference>
<evidence type="ECO:0000256" key="2">
    <source>
        <dbReference type="ARBA" id="ARBA00022692"/>
    </source>
</evidence>
<dbReference type="InterPro" id="IPR051788">
    <property type="entry name" value="MFS_Transporter"/>
</dbReference>
<protein>
    <submittedName>
        <fullName evidence="7">MFS transporter</fullName>
    </submittedName>
</protein>
<keyword evidence="3 5" id="KW-1133">Transmembrane helix</keyword>
<evidence type="ECO:0000256" key="4">
    <source>
        <dbReference type="ARBA" id="ARBA00023136"/>
    </source>
</evidence>
<feature type="transmembrane region" description="Helical" evidence="5">
    <location>
        <begin position="135"/>
        <end position="152"/>
    </location>
</feature>
<dbReference type="AlphaFoldDB" id="A0A0F2M7X3"/>
<dbReference type="PROSITE" id="PS50850">
    <property type="entry name" value="MFS"/>
    <property type="match status" value="1"/>
</dbReference>
<sequence>MSSTQTQTKQGDVIPLETLEVADKSLQDDGHGTTTTTTAARMSRSTQLKILSAGFSFFVAGINDGSIGALFPYILQDYGITTAIASSVYGANFVGWFVAALSNTHLCQHLSLGAMLLLGAVLQTLAHALRPWHPPFALFAASFVLSSLGQAYQDTHGNTFAAGVRPAAHRWLALIHASYAAGLFCGPFASTAVASSASSSASRWSLFYYVPLGLGVLNVGLVAYAFRDVLSIKTRSKSAAAADTAAADASPGSDRRALDLVQTALRSKNVWLLSLFFFFFLGAGVTASGWMVDYLVVVRHGDIARMGFVQAGFSGGNLLGRLLLAEPTHRLGTRRMICIYTLLAIGLQLLFWLVPNIIVASISVCLLGFVMGPYFATGMSIGSQLFAPEIHPTALAFVFVIAQIGGCLFPIITGLVASRVGVHVLQPMLCALLVATAVSWLLVPRPKESGHALHEE</sequence>
<evidence type="ECO:0000313" key="7">
    <source>
        <dbReference type="EMBL" id="KJR85174.1"/>
    </source>
</evidence>
<name>A0A0F2M7X3_SPOSC</name>
<evidence type="ECO:0000256" key="5">
    <source>
        <dbReference type="SAM" id="Phobius"/>
    </source>
</evidence>
<dbReference type="Proteomes" id="UP000033710">
    <property type="component" value="Unassembled WGS sequence"/>
</dbReference>
<keyword evidence="2 5" id="KW-0812">Transmembrane</keyword>
<dbReference type="GeneID" id="27670890"/>
<feature type="transmembrane region" description="Helical" evidence="5">
    <location>
        <begin position="336"/>
        <end position="354"/>
    </location>
</feature>
<feature type="transmembrane region" description="Helical" evidence="5">
    <location>
        <begin position="80"/>
        <end position="98"/>
    </location>
</feature>
<feature type="transmembrane region" description="Helical" evidence="5">
    <location>
        <begin position="110"/>
        <end position="129"/>
    </location>
</feature>
<evidence type="ECO:0000256" key="3">
    <source>
        <dbReference type="ARBA" id="ARBA00022989"/>
    </source>
</evidence>
<feature type="transmembrane region" description="Helical" evidence="5">
    <location>
        <begin position="173"/>
        <end position="194"/>
    </location>
</feature>
<dbReference type="RefSeq" id="XP_016587850.1">
    <property type="nucleotide sequence ID" value="XM_016735613.1"/>
</dbReference>
<dbReference type="KEGG" id="ssck:SPSK_09032"/>
<dbReference type="InterPro" id="IPR011701">
    <property type="entry name" value="MFS"/>
</dbReference>
<comment type="subcellular location">
    <subcellularLocation>
        <location evidence="1">Membrane</location>
        <topology evidence="1">Multi-pass membrane protein</topology>
    </subcellularLocation>
</comment>
<evidence type="ECO:0000256" key="1">
    <source>
        <dbReference type="ARBA" id="ARBA00004141"/>
    </source>
</evidence>
<feature type="domain" description="Major facilitator superfamily (MFS) profile" evidence="6">
    <location>
        <begin position="49"/>
        <end position="447"/>
    </location>
</feature>
<feature type="transmembrane region" description="Helical" evidence="5">
    <location>
        <begin position="206"/>
        <end position="226"/>
    </location>
</feature>
<evidence type="ECO:0000259" key="6">
    <source>
        <dbReference type="PROSITE" id="PS50850"/>
    </source>
</evidence>
<dbReference type="PANTHER" id="PTHR23514:SF16">
    <property type="entry name" value="TRANSPORTER, PUTATIVE (AFU_ORTHOLOGUE AFUA_2G17270)-RELATED"/>
    <property type="match status" value="1"/>
</dbReference>
<comment type="caution">
    <text evidence="7">The sequence shown here is derived from an EMBL/GenBank/DDBJ whole genome shotgun (WGS) entry which is preliminary data.</text>
</comment>
<dbReference type="VEuPathDB" id="FungiDB:SPSK_09032"/>
<keyword evidence="4 5" id="KW-0472">Membrane</keyword>
<reference evidence="7 8" key="2">
    <citation type="journal article" date="2015" name="Eukaryot. Cell">
        <title>Asexual propagation of a virulent clone complex in a human and feline outbreak of sporotrichosis.</title>
        <authorList>
            <person name="Teixeira Mde M."/>
            <person name="Rodrigues A.M."/>
            <person name="Tsui C.K."/>
            <person name="de Almeida L.G."/>
            <person name="Van Diepeningen A.D."/>
            <person name="van den Ende B.G."/>
            <person name="Fernandes G.F."/>
            <person name="Kano R."/>
            <person name="Hamelin R.C."/>
            <person name="Lopes-Bezerra L.M."/>
            <person name="Vasconcelos A.T."/>
            <person name="de Hoog S."/>
            <person name="de Camargo Z.P."/>
            <person name="Felipe M.S."/>
        </authorList>
    </citation>
    <scope>NUCLEOTIDE SEQUENCE [LARGE SCALE GENOMIC DNA]</scope>
    <source>
        <strain evidence="7 8">1099-18</strain>
    </source>
</reference>
<reference evidence="7 8" key="1">
    <citation type="journal article" date="2014" name="BMC Genomics">
        <title>Comparative genomics of the major fungal agents of human and animal Sporotrichosis: Sporothrix schenckii and Sporothrix brasiliensis.</title>
        <authorList>
            <person name="Teixeira M.M."/>
            <person name="de Almeida L.G."/>
            <person name="Kubitschek-Barreira P."/>
            <person name="Alves F.L."/>
            <person name="Kioshima E.S."/>
            <person name="Abadio A.K."/>
            <person name="Fernandes L."/>
            <person name="Derengowski L.S."/>
            <person name="Ferreira K.S."/>
            <person name="Souza R.C."/>
            <person name="Ruiz J.C."/>
            <person name="de Andrade N.C."/>
            <person name="Paes H.C."/>
            <person name="Nicola A.M."/>
            <person name="Albuquerque P."/>
            <person name="Gerber A.L."/>
            <person name="Martins V.P."/>
            <person name="Peconick L.D."/>
            <person name="Neto A.V."/>
            <person name="Chaucanez C.B."/>
            <person name="Silva P.A."/>
            <person name="Cunha O.L."/>
            <person name="de Oliveira F.F."/>
            <person name="dos Santos T.C."/>
            <person name="Barros A.L."/>
            <person name="Soares M.A."/>
            <person name="de Oliveira L.M."/>
            <person name="Marini M.M."/>
            <person name="Villalobos-Duno H."/>
            <person name="Cunha M.M."/>
            <person name="de Hoog S."/>
            <person name="da Silveira J.F."/>
            <person name="Henrissat B."/>
            <person name="Nino-Vega G.A."/>
            <person name="Cisalpino P.S."/>
            <person name="Mora-Montes H.M."/>
            <person name="Almeida S.R."/>
            <person name="Stajich J.E."/>
            <person name="Lopes-Bezerra L.M."/>
            <person name="Vasconcelos A.T."/>
            <person name="Felipe M.S."/>
        </authorList>
    </citation>
    <scope>NUCLEOTIDE SEQUENCE [LARGE SCALE GENOMIC DNA]</scope>
    <source>
        <strain evidence="7 8">1099-18</strain>
    </source>
</reference>
<feature type="transmembrane region" description="Helical" evidence="5">
    <location>
        <begin position="394"/>
        <end position="418"/>
    </location>
</feature>
<proteinExistence type="predicted"/>
<organism evidence="7 8">
    <name type="scientific">Sporothrix schenckii 1099-18</name>
    <dbReference type="NCBI Taxonomy" id="1397361"/>
    <lineage>
        <taxon>Eukaryota</taxon>
        <taxon>Fungi</taxon>
        <taxon>Dikarya</taxon>
        <taxon>Ascomycota</taxon>
        <taxon>Pezizomycotina</taxon>
        <taxon>Sordariomycetes</taxon>
        <taxon>Sordariomycetidae</taxon>
        <taxon>Ophiostomatales</taxon>
        <taxon>Ophiostomataceae</taxon>
        <taxon>Sporothrix</taxon>
    </lineage>
</organism>
<gene>
    <name evidence="7" type="ORF">SPSK_09032</name>
</gene>
<dbReference type="InterPro" id="IPR036259">
    <property type="entry name" value="MFS_trans_sf"/>
</dbReference>
<dbReference type="InterPro" id="IPR020846">
    <property type="entry name" value="MFS_dom"/>
</dbReference>
<dbReference type="Gene3D" id="1.20.1250.20">
    <property type="entry name" value="MFS general substrate transporter like domains"/>
    <property type="match status" value="1"/>
</dbReference>
<accession>A0A0F2M7X3</accession>
<evidence type="ECO:0000313" key="8">
    <source>
        <dbReference type="Proteomes" id="UP000033710"/>
    </source>
</evidence>
<dbReference type="GO" id="GO:0016020">
    <property type="term" value="C:membrane"/>
    <property type="evidence" value="ECO:0007669"/>
    <property type="project" value="UniProtKB-SubCell"/>
</dbReference>
<dbReference type="OrthoDB" id="413079at2759"/>
<feature type="transmembrane region" description="Helical" evidence="5">
    <location>
        <begin position="360"/>
        <end position="382"/>
    </location>
</feature>
<dbReference type="Pfam" id="PF07690">
    <property type="entry name" value="MFS_1"/>
    <property type="match status" value="1"/>
</dbReference>
<feature type="transmembrane region" description="Helical" evidence="5">
    <location>
        <begin position="270"/>
        <end position="291"/>
    </location>
</feature>
<dbReference type="FunFam" id="1.20.1250.20:FF:000286">
    <property type="entry name" value="MFS efflux transporter"/>
    <property type="match status" value="1"/>
</dbReference>
<dbReference type="SUPFAM" id="SSF103473">
    <property type="entry name" value="MFS general substrate transporter"/>
    <property type="match status" value="1"/>
</dbReference>
<feature type="transmembrane region" description="Helical" evidence="5">
    <location>
        <begin position="424"/>
        <end position="443"/>
    </location>
</feature>
<feature type="transmembrane region" description="Helical" evidence="5">
    <location>
        <begin position="303"/>
        <end position="324"/>
    </location>
</feature>